<dbReference type="InterPro" id="IPR036380">
    <property type="entry name" value="Isochorismatase-like_sf"/>
</dbReference>
<keyword evidence="7" id="KW-0325">Glycoprotein</keyword>
<dbReference type="Pfam" id="PF00150">
    <property type="entry name" value="Cellulase"/>
    <property type="match status" value="1"/>
</dbReference>
<sequence length="723" mass="82220">MKLTRLAALNTLATLTVAWLPTTDKIITSSNGTDLFGASHGKIRGVNLGSQFVFEPWIATKAWSELGCEGQESEFDCVMKLGQDAANKAFAKHWDSWITKEDIREIRSYGLNTIRIPVGYWMNEDLIYHDSDDAGLYIIIDLHGAPGAQVAKNAFTGQFADTPGFYVDFQYQRALEFLEWMTIKVHTLHNFRNVGMLEVVNEPVQNPQVTTTLRSNYYPNAFHTIRRVEGALGIDRKDYLHIQMMDDAWGAGDPHEHLTDDYYAAYDNHRYLKWDPRVEVSKDGYIKASCNDNVATNWPAIIGEWSLGVPDNVQETADWEPYSNLDFYQKWFAAQVKNYEQHQGWIFWTWKTQLGEYRWSYRGAEVLLPPAQPPAPHPLVGRTITLHPIQESHTEGLWNVVGGTADPQKTAVWTYLPEGPYPEDTYTDFATSIRKKTTSKDPFFYTIFDNRTQKPQGWITLMSIVPEHLRVEIGHVLFGPELQRTTGATEAVYLLLRYALEELGYRRVEWKCNDLNEGRANNWILQTQTRQHTTMASKTAFLILDLQKGVTGQILDDSTPERESYIHRLASVVKTARDKSIQIIHVKTAFRCGFPDLHPRNPSAQRVIPTGKYTEGDESVELHPAVAPHENDIVTTKRRVSAFVGSDLDVVLRSSRIEHLVVVGLITSGAVLSTVRQAADLDYGLTVLHDLCLDRDQEVHDVLMKVIAKQADVVRSEEWLARL</sequence>
<evidence type="ECO:0000259" key="20">
    <source>
        <dbReference type="Pfam" id="PF00857"/>
    </source>
</evidence>
<dbReference type="PANTHER" id="PTHR31297">
    <property type="entry name" value="GLUCAN ENDO-1,6-BETA-GLUCOSIDASE B"/>
    <property type="match status" value="1"/>
</dbReference>
<evidence type="ECO:0000256" key="2">
    <source>
        <dbReference type="ARBA" id="ARBA00005641"/>
    </source>
</evidence>
<dbReference type="EMBL" id="NEXV01000609">
    <property type="protein sequence ID" value="PIG80544.1"/>
    <property type="molecule type" value="Genomic_DNA"/>
</dbReference>
<evidence type="ECO:0000256" key="8">
    <source>
        <dbReference type="ARBA" id="ARBA00023277"/>
    </source>
</evidence>
<feature type="chain" id="PRO_5013667739" description="glucan endo-1,6-beta-glucosidase" evidence="18">
    <location>
        <begin position="19"/>
        <end position="723"/>
    </location>
</feature>
<dbReference type="GO" id="GO:0005576">
    <property type="term" value="C:extracellular region"/>
    <property type="evidence" value="ECO:0007669"/>
    <property type="project" value="UniProtKB-SubCell"/>
</dbReference>
<dbReference type="SUPFAM" id="SSF55729">
    <property type="entry name" value="Acyl-CoA N-acyltransferases (Nat)"/>
    <property type="match status" value="1"/>
</dbReference>
<dbReference type="GO" id="GO:0046557">
    <property type="term" value="F:glucan endo-1,6-beta-glucosidase activity"/>
    <property type="evidence" value="ECO:0007669"/>
    <property type="project" value="UniProtKB-EC"/>
</dbReference>
<evidence type="ECO:0000313" key="22">
    <source>
        <dbReference type="EMBL" id="PIG80544.1"/>
    </source>
</evidence>
<dbReference type="Pfam" id="PF13302">
    <property type="entry name" value="Acetyltransf_3"/>
    <property type="match status" value="1"/>
</dbReference>
<proteinExistence type="inferred from homology"/>
<evidence type="ECO:0000256" key="14">
    <source>
        <dbReference type="ARBA" id="ARBA00038935"/>
    </source>
</evidence>
<dbReference type="Gene3D" id="3.40.50.850">
    <property type="entry name" value="Isochorismatase-like"/>
    <property type="match status" value="1"/>
</dbReference>
<gene>
    <name evidence="22" type="ORF">AARAC_003278</name>
</gene>
<evidence type="ECO:0000256" key="13">
    <source>
        <dbReference type="ARBA" id="ARBA00037628"/>
    </source>
</evidence>
<dbReference type="GO" id="GO:0009251">
    <property type="term" value="P:glucan catabolic process"/>
    <property type="evidence" value="ECO:0007669"/>
    <property type="project" value="TreeGrafter"/>
</dbReference>
<dbReference type="SUPFAM" id="SSF52499">
    <property type="entry name" value="Isochorismatase-like hydrolases"/>
    <property type="match status" value="1"/>
</dbReference>
<dbReference type="STRING" id="656916.A0A2G7FIW9"/>
<organism evidence="22 23">
    <name type="scientific">Aspergillus arachidicola</name>
    <dbReference type="NCBI Taxonomy" id="656916"/>
    <lineage>
        <taxon>Eukaryota</taxon>
        <taxon>Fungi</taxon>
        <taxon>Dikarya</taxon>
        <taxon>Ascomycota</taxon>
        <taxon>Pezizomycotina</taxon>
        <taxon>Eurotiomycetes</taxon>
        <taxon>Eurotiomycetidae</taxon>
        <taxon>Eurotiales</taxon>
        <taxon>Aspergillaceae</taxon>
        <taxon>Aspergillus</taxon>
        <taxon>Aspergillus subgen. Circumdati</taxon>
    </lineage>
</organism>
<keyword evidence="9" id="KW-0326">Glycosidase</keyword>
<dbReference type="InterPro" id="IPR000868">
    <property type="entry name" value="Isochorismatase-like_dom"/>
</dbReference>
<dbReference type="Gene3D" id="3.40.630.30">
    <property type="match status" value="1"/>
</dbReference>
<evidence type="ECO:0000259" key="21">
    <source>
        <dbReference type="Pfam" id="PF13302"/>
    </source>
</evidence>
<dbReference type="InterPro" id="IPR016181">
    <property type="entry name" value="Acyl_CoA_acyltransferase"/>
</dbReference>
<evidence type="ECO:0000256" key="15">
    <source>
        <dbReference type="ARBA" id="ARBA00041472"/>
    </source>
</evidence>
<comment type="subcellular location">
    <subcellularLocation>
        <location evidence="1">Secreted</location>
    </subcellularLocation>
</comment>
<protein>
    <recommendedName>
        <fullName evidence="14">glucan endo-1,6-beta-glucosidase</fullName>
        <ecNumber evidence="14">3.2.1.75</ecNumber>
    </recommendedName>
    <alternativeName>
        <fullName evidence="16">Beta-1,6-glucanase B</fullName>
    </alternativeName>
    <alternativeName>
        <fullName evidence="15">Endo-1,6-beta-D-glucanase B</fullName>
    </alternativeName>
    <alternativeName>
        <fullName evidence="17">Endo-1,6-beta-glucanase B</fullName>
    </alternativeName>
</protein>
<evidence type="ECO:0000256" key="12">
    <source>
        <dbReference type="ARBA" id="ARBA00036633"/>
    </source>
</evidence>
<dbReference type="InterPro" id="IPR001547">
    <property type="entry name" value="Glyco_hydro_5"/>
</dbReference>
<keyword evidence="23" id="KW-1185">Reference proteome</keyword>
<evidence type="ECO:0000313" key="23">
    <source>
        <dbReference type="Proteomes" id="UP000231358"/>
    </source>
</evidence>
<evidence type="ECO:0000256" key="11">
    <source>
        <dbReference type="ARBA" id="ARBA00023326"/>
    </source>
</evidence>
<evidence type="ECO:0000256" key="16">
    <source>
        <dbReference type="ARBA" id="ARBA00042025"/>
    </source>
</evidence>
<evidence type="ECO:0000256" key="7">
    <source>
        <dbReference type="ARBA" id="ARBA00023180"/>
    </source>
</evidence>
<keyword evidence="10" id="KW-0961">Cell wall biogenesis/degradation</keyword>
<comment type="similarity">
    <text evidence="2">Belongs to the glycosyl hydrolase 5 (cellulase A) family.</text>
</comment>
<dbReference type="SUPFAM" id="SSF51445">
    <property type="entry name" value="(Trans)glycosidases"/>
    <property type="match status" value="1"/>
</dbReference>
<feature type="domain" description="N-acetyltransferase" evidence="21">
    <location>
        <begin position="384"/>
        <end position="518"/>
    </location>
</feature>
<dbReference type="PANTHER" id="PTHR31297:SF39">
    <property type="entry name" value="GLUCAN ENDO-1,6-BETA-GLUCOSIDASE B"/>
    <property type="match status" value="1"/>
</dbReference>
<dbReference type="GO" id="GO:0009986">
    <property type="term" value="C:cell surface"/>
    <property type="evidence" value="ECO:0007669"/>
    <property type="project" value="TreeGrafter"/>
</dbReference>
<keyword evidence="8" id="KW-0119">Carbohydrate metabolism</keyword>
<evidence type="ECO:0000256" key="18">
    <source>
        <dbReference type="SAM" id="SignalP"/>
    </source>
</evidence>
<name>A0A2G7FIW9_9EURO</name>
<accession>A0A2G7FIW9</accession>
<dbReference type="AlphaFoldDB" id="A0A2G7FIW9"/>
<dbReference type="Pfam" id="PF00857">
    <property type="entry name" value="Isochorismatase"/>
    <property type="match status" value="1"/>
</dbReference>
<dbReference type="GO" id="GO:0004338">
    <property type="term" value="F:glucan exo-1,3-beta-glucosidase activity"/>
    <property type="evidence" value="ECO:0007669"/>
    <property type="project" value="TreeGrafter"/>
</dbReference>
<dbReference type="EC" id="3.2.1.75" evidence="14"/>
<evidence type="ECO:0000256" key="5">
    <source>
        <dbReference type="ARBA" id="ARBA00022729"/>
    </source>
</evidence>
<comment type="similarity">
    <text evidence="3">Belongs to the isochorismatase family.</text>
</comment>
<dbReference type="InterPro" id="IPR000182">
    <property type="entry name" value="GNAT_dom"/>
</dbReference>
<dbReference type="Gene3D" id="3.20.20.80">
    <property type="entry name" value="Glycosidases"/>
    <property type="match status" value="1"/>
</dbReference>
<keyword evidence="11" id="KW-0624">Polysaccharide degradation</keyword>
<feature type="signal peptide" evidence="18">
    <location>
        <begin position="1"/>
        <end position="18"/>
    </location>
</feature>
<reference evidence="22 23" key="1">
    <citation type="submission" date="2017-05" db="EMBL/GenBank/DDBJ databases">
        <title>Genome sequence for an aflatoxigenic pathogen of Argentinian peanut, Aspergillus arachidicola.</title>
        <authorList>
            <person name="Moore G."/>
            <person name="Beltz S.B."/>
            <person name="Mack B.M."/>
        </authorList>
    </citation>
    <scope>NUCLEOTIDE SEQUENCE [LARGE SCALE GENOMIC DNA]</scope>
    <source>
        <strain evidence="22 23">CBS 117610</strain>
    </source>
</reference>
<evidence type="ECO:0000256" key="6">
    <source>
        <dbReference type="ARBA" id="ARBA00022801"/>
    </source>
</evidence>
<dbReference type="GO" id="GO:0071555">
    <property type="term" value="P:cell wall organization"/>
    <property type="evidence" value="ECO:0007669"/>
    <property type="project" value="UniProtKB-KW"/>
</dbReference>
<dbReference type="InterPro" id="IPR050386">
    <property type="entry name" value="Glycosyl_hydrolase_5"/>
</dbReference>
<dbReference type="GO" id="GO:0016747">
    <property type="term" value="F:acyltransferase activity, transferring groups other than amino-acyl groups"/>
    <property type="evidence" value="ECO:0007669"/>
    <property type="project" value="InterPro"/>
</dbReference>
<evidence type="ECO:0000256" key="17">
    <source>
        <dbReference type="ARBA" id="ARBA00043257"/>
    </source>
</evidence>
<feature type="domain" description="Isochorismatase-like" evidence="20">
    <location>
        <begin position="539"/>
        <end position="717"/>
    </location>
</feature>
<comment type="function">
    <text evidence="13">Beta-glucanases participate in the metabolism of beta-glucan, the main structural component of the cell wall. Acts on lutean, pustulan and 1,6-oligo-beta-D-glucosides.</text>
</comment>
<evidence type="ECO:0000256" key="9">
    <source>
        <dbReference type="ARBA" id="ARBA00023295"/>
    </source>
</evidence>
<comment type="catalytic activity">
    <reaction evidence="12">
        <text>Random hydrolysis of (1-&gt;6)-linkages in (1-&gt;6)-beta-D-glucans.</text>
        <dbReference type="EC" id="3.2.1.75"/>
    </reaction>
</comment>
<evidence type="ECO:0000256" key="3">
    <source>
        <dbReference type="ARBA" id="ARBA00006336"/>
    </source>
</evidence>
<evidence type="ECO:0000259" key="19">
    <source>
        <dbReference type="Pfam" id="PF00150"/>
    </source>
</evidence>
<feature type="domain" description="Glycoside hydrolase family 5" evidence="19">
    <location>
        <begin position="88"/>
        <end position="351"/>
    </location>
</feature>
<evidence type="ECO:0000256" key="10">
    <source>
        <dbReference type="ARBA" id="ARBA00023316"/>
    </source>
</evidence>
<comment type="caution">
    <text evidence="22">The sequence shown here is derived from an EMBL/GenBank/DDBJ whole genome shotgun (WGS) entry which is preliminary data.</text>
</comment>
<evidence type="ECO:0000256" key="1">
    <source>
        <dbReference type="ARBA" id="ARBA00004613"/>
    </source>
</evidence>
<dbReference type="Proteomes" id="UP000231358">
    <property type="component" value="Unassembled WGS sequence"/>
</dbReference>
<dbReference type="CDD" id="cd00431">
    <property type="entry name" value="cysteine_hydrolases"/>
    <property type="match status" value="1"/>
</dbReference>
<keyword evidence="5 18" id="KW-0732">Signal</keyword>
<dbReference type="InterPro" id="IPR017853">
    <property type="entry name" value="GH"/>
</dbReference>
<keyword evidence="4" id="KW-0964">Secreted</keyword>
<keyword evidence="6" id="KW-0378">Hydrolase</keyword>
<evidence type="ECO:0000256" key="4">
    <source>
        <dbReference type="ARBA" id="ARBA00022525"/>
    </source>
</evidence>